<name>A0A9P4LK28_9PLEO</name>
<feature type="region of interest" description="Disordered" evidence="1">
    <location>
        <begin position="141"/>
        <end position="220"/>
    </location>
</feature>
<dbReference type="AlphaFoldDB" id="A0A9P4LK28"/>
<reference evidence="2" key="1">
    <citation type="journal article" date="2020" name="Stud. Mycol.">
        <title>101 Dothideomycetes genomes: a test case for predicting lifestyles and emergence of pathogens.</title>
        <authorList>
            <person name="Haridas S."/>
            <person name="Albert R."/>
            <person name="Binder M."/>
            <person name="Bloem J."/>
            <person name="Labutti K."/>
            <person name="Salamov A."/>
            <person name="Andreopoulos B."/>
            <person name="Baker S."/>
            <person name="Barry K."/>
            <person name="Bills G."/>
            <person name="Bluhm B."/>
            <person name="Cannon C."/>
            <person name="Castanera R."/>
            <person name="Culley D."/>
            <person name="Daum C."/>
            <person name="Ezra D."/>
            <person name="Gonzalez J."/>
            <person name="Henrissat B."/>
            <person name="Kuo A."/>
            <person name="Liang C."/>
            <person name="Lipzen A."/>
            <person name="Lutzoni F."/>
            <person name="Magnuson J."/>
            <person name="Mondo S."/>
            <person name="Nolan M."/>
            <person name="Ohm R."/>
            <person name="Pangilinan J."/>
            <person name="Park H.-J."/>
            <person name="Ramirez L."/>
            <person name="Alfaro M."/>
            <person name="Sun H."/>
            <person name="Tritt A."/>
            <person name="Yoshinaga Y."/>
            <person name="Zwiers L.-H."/>
            <person name="Turgeon B."/>
            <person name="Goodwin S."/>
            <person name="Spatafora J."/>
            <person name="Crous P."/>
            <person name="Grigoriev I."/>
        </authorList>
    </citation>
    <scope>NUCLEOTIDE SEQUENCE</scope>
    <source>
        <strain evidence="2">CBS 110217</strain>
    </source>
</reference>
<dbReference type="OrthoDB" id="3687536at2759"/>
<feature type="region of interest" description="Disordered" evidence="1">
    <location>
        <begin position="469"/>
        <end position="519"/>
    </location>
</feature>
<protein>
    <submittedName>
        <fullName evidence="2">Uncharacterized protein</fullName>
    </submittedName>
</protein>
<accession>A0A9P4LK28</accession>
<evidence type="ECO:0000256" key="1">
    <source>
        <dbReference type="SAM" id="MobiDB-lite"/>
    </source>
</evidence>
<evidence type="ECO:0000313" key="3">
    <source>
        <dbReference type="Proteomes" id="UP000799777"/>
    </source>
</evidence>
<feature type="region of interest" description="Disordered" evidence="1">
    <location>
        <begin position="57"/>
        <end position="80"/>
    </location>
</feature>
<gene>
    <name evidence="2" type="ORF">EK21DRAFT_91287</name>
</gene>
<organism evidence="2 3">
    <name type="scientific">Setomelanomma holmii</name>
    <dbReference type="NCBI Taxonomy" id="210430"/>
    <lineage>
        <taxon>Eukaryota</taxon>
        <taxon>Fungi</taxon>
        <taxon>Dikarya</taxon>
        <taxon>Ascomycota</taxon>
        <taxon>Pezizomycotina</taxon>
        <taxon>Dothideomycetes</taxon>
        <taxon>Pleosporomycetidae</taxon>
        <taxon>Pleosporales</taxon>
        <taxon>Pleosporineae</taxon>
        <taxon>Phaeosphaeriaceae</taxon>
        <taxon>Setomelanomma</taxon>
    </lineage>
</organism>
<proteinExistence type="predicted"/>
<comment type="caution">
    <text evidence="2">The sequence shown here is derived from an EMBL/GenBank/DDBJ whole genome shotgun (WGS) entry which is preliminary data.</text>
</comment>
<keyword evidence="3" id="KW-1185">Reference proteome</keyword>
<feature type="compositionally biased region" description="Polar residues" evidence="1">
    <location>
        <begin position="69"/>
        <end position="80"/>
    </location>
</feature>
<dbReference type="Proteomes" id="UP000799777">
    <property type="component" value="Unassembled WGS sequence"/>
</dbReference>
<sequence length="519" mass="56135">MASPPSYPLRQVMSASSASQIDTFPAHSVSVPPLSNQEPGHYDRQCIDAPGDQHFDWWGGQGIGHPGDQDTSPPQHNSQLPSELLASRGLWPYQRIRTLATPSPLTQQDYETYNNHYDTMELHSNMASPFANNGFSAERSVMGQGSAGANGDVLAAHNETPGIDTSQDGVGASLNSSAGDTSKKKGGPRKKHELGDTPTKKAGRPSKAAKGDGNGVPAVAIPSMAGHSALVNWKHGDGIRVPTVPPKKDDGMFFNTFEEAQQAMSGPAWTPPANDKVPTNDAELKPFVRCLYNAIIDISQFEDKRYSSKFQKRWLATTGQQGQVLTNSFHMPHVSECLAWEIANTVQRLHLDGPGELDVHDAVILEDSYADAGLMFEYRISHLEDVCAKRATKAKNSGSRANSIAAGVLSALVGDSPAAHRNELTSSTPHKNEDGLSPKEEIIFQAALAENKARLAAIFEYDGNLPEMQSESVAKEEHPEHLEPTPSSKEDHSHGSSDLSSIRSNDLEHLKPASPPRKR</sequence>
<evidence type="ECO:0000313" key="2">
    <source>
        <dbReference type="EMBL" id="KAF2027780.1"/>
    </source>
</evidence>
<feature type="compositionally biased region" description="Polar residues" evidence="1">
    <location>
        <begin position="163"/>
        <end position="180"/>
    </location>
</feature>
<feature type="compositionally biased region" description="Basic and acidic residues" evidence="1">
    <location>
        <begin position="473"/>
        <end position="495"/>
    </location>
</feature>
<dbReference type="EMBL" id="ML978222">
    <property type="protein sequence ID" value="KAF2027780.1"/>
    <property type="molecule type" value="Genomic_DNA"/>
</dbReference>